<name>A0ABW2PQ63_9BACL</name>
<dbReference type="Proteomes" id="UP001596505">
    <property type="component" value="Unassembled WGS sequence"/>
</dbReference>
<evidence type="ECO:0000313" key="1">
    <source>
        <dbReference type="EMBL" id="MFC7391452.1"/>
    </source>
</evidence>
<protein>
    <submittedName>
        <fullName evidence="1">Uncharacterized protein</fullName>
    </submittedName>
</protein>
<evidence type="ECO:0000313" key="2">
    <source>
        <dbReference type="Proteomes" id="UP001596505"/>
    </source>
</evidence>
<organism evidence="1 2">
    <name type="scientific">Scopulibacillus cellulosilyticus</name>
    <dbReference type="NCBI Taxonomy" id="2665665"/>
    <lineage>
        <taxon>Bacteria</taxon>
        <taxon>Bacillati</taxon>
        <taxon>Bacillota</taxon>
        <taxon>Bacilli</taxon>
        <taxon>Bacillales</taxon>
        <taxon>Sporolactobacillaceae</taxon>
        <taxon>Scopulibacillus</taxon>
    </lineage>
</organism>
<sequence length="60" mass="7016">MSTKKEVIELIKGLPEDVTIDEIMKKLSIRAEVKKAIRQIDDGKGISHEQVKEHFEKWLR</sequence>
<keyword evidence="2" id="KW-1185">Reference proteome</keyword>
<accession>A0ABW2PQ63</accession>
<gene>
    <name evidence="1" type="ORF">ACFQRG_00310</name>
</gene>
<reference evidence="2" key="1">
    <citation type="journal article" date="2019" name="Int. J. Syst. Evol. Microbiol.">
        <title>The Global Catalogue of Microorganisms (GCM) 10K type strain sequencing project: providing services to taxonomists for standard genome sequencing and annotation.</title>
        <authorList>
            <consortium name="The Broad Institute Genomics Platform"/>
            <consortium name="The Broad Institute Genome Sequencing Center for Infectious Disease"/>
            <person name="Wu L."/>
            <person name="Ma J."/>
        </authorList>
    </citation>
    <scope>NUCLEOTIDE SEQUENCE [LARGE SCALE GENOMIC DNA]</scope>
    <source>
        <strain evidence="2">CGMCC 1.16305</strain>
    </source>
</reference>
<proteinExistence type="predicted"/>
<dbReference type="RefSeq" id="WP_380962456.1">
    <property type="nucleotide sequence ID" value="NZ_JBHTCO010000001.1"/>
</dbReference>
<comment type="caution">
    <text evidence="1">The sequence shown here is derived from an EMBL/GenBank/DDBJ whole genome shotgun (WGS) entry which is preliminary data.</text>
</comment>
<dbReference type="EMBL" id="JBHTCO010000001">
    <property type="protein sequence ID" value="MFC7391452.1"/>
    <property type="molecule type" value="Genomic_DNA"/>
</dbReference>